<organism evidence="2 3">
    <name type="scientific">Thermococcus argininiproducens</name>
    <dbReference type="NCBI Taxonomy" id="2866384"/>
    <lineage>
        <taxon>Archaea</taxon>
        <taxon>Methanobacteriati</taxon>
        <taxon>Methanobacteriota</taxon>
        <taxon>Thermococci</taxon>
        <taxon>Thermococcales</taxon>
        <taxon>Thermococcaceae</taxon>
        <taxon>Thermococcus</taxon>
    </lineage>
</organism>
<keyword evidence="1" id="KW-1133">Transmembrane helix</keyword>
<dbReference type="PROSITE" id="PS51257">
    <property type="entry name" value="PROKAR_LIPOPROTEIN"/>
    <property type="match status" value="1"/>
</dbReference>
<dbReference type="AlphaFoldDB" id="A0A9E7M925"/>
<reference evidence="2 3" key="1">
    <citation type="submission" date="2021-08" db="EMBL/GenBank/DDBJ databases">
        <title>Thermococcus onnuriiensis IOH2.</title>
        <authorList>
            <person name="Park Y.-J."/>
        </authorList>
    </citation>
    <scope>NUCLEOTIDE SEQUENCE [LARGE SCALE GENOMIC DNA]</scope>
    <source>
        <strain evidence="2 3">IOH2</strain>
    </source>
</reference>
<keyword evidence="1" id="KW-0812">Transmembrane</keyword>
<evidence type="ECO:0000313" key="2">
    <source>
        <dbReference type="EMBL" id="USG99610.1"/>
    </source>
</evidence>
<feature type="transmembrane region" description="Helical" evidence="1">
    <location>
        <begin position="110"/>
        <end position="135"/>
    </location>
</feature>
<dbReference type="EMBL" id="CP080572">
    <property type="protein sequence ID" value="USG99610.1"/>
    <property type="molecule type" value="Genomic_DNA"/>
</dbReference>
<keyword evidence="1" id="KW-0472">Membrane</keyword>
<evidence type="ECO:0000256" key="1">
    <source>
        <dbReference type="SAM" id="Phobius"/>
    </source>
</evidence>
<dbReference type="RefSeq" id="WP_251948753.1">
    <property type="nucleotide sequence ID" value="NZ_CP080572.1"/>
</dbReference>
<feature type="transmembrane region" description="Helical" evidence="1">
    <location>
        <begin position="80"/>
        <end position="104"/>
    </location>
</feature>
<sequence length="138" mass="15736">MMFGLSKNSKIQKQVLAVALLEIFIGLSHLTYACYEKLTWQYNEFLYDWDDVGGDDGVFWTFWGLLTLLLSFAEVSKIKIVASFVLLIPAFWGVIVTLSLFDALFGNFDFAIFTLFALLYEILFFASLVALLSLWKSS</sequence>
<gene>
    <name evidence="2" type="ORF">K1720_08875</name>
</gene>
<proteinExistence type="predicted"/>
<feature type="transmembrane region" description="Helical" evidence="1">
    <location>
        <begin position="57"/>
        <end position="73"/>
    </location>
</feature>
<accession>A0A9E7M925</accession>
<dbReference type="GeneID" id="72778457"/>
<name>A0A9E7M925_9EURY</name>
<dbReference type="KEGG" id="thei:K1720_08875"/>
<dbReference type="Proteomes" id="UP001056425">
    <property type="component" value="Chromosome"/>
</dbReference>
<protein>
    <submittedName>
        <fullName evidence="2">Uncharacterized protein</fullName>
    </submittedName>
</protein>
<keyword evidence="3" id="KW-1185">Reference proteome</keyword>
<evidence type="ECO:0000313" key="3">
    <source>
        <dbReference type="Proteomes" id="UP001056425"/>
    </source>
</evidence>